<sequence>MFYLDDEYVAMTRSYFKQYTQQAIPEFHDTLIQYLESVKNSIDERAQDKREYDNCVNERQMQTTEESRSGNDAHADDADIRPIYDEEPMAEVQTTAEINVFVIGQQYTMQPEFNNEGEVDQNAKDWQQSQFLKEKSNEAKVKHDIDVLETINIELEHKVANLLKENETLKKHYKELFGSIKITRAKTIEHKTSLTATNDKFKAQLQEKGFAIAALKNEVRKLKGNSVNTKFAKQSSLGKPMLQSHRNQSVVRQPTAFKSERPRISKPQFASQVDVHNDLSKPITTHYLPKERGDASTKSHHMIASSNSRISSKNMPRFSSNDMVHNHYLEEAKKQTQENSKNSKPSLMHSARSQSTRNGSKPKPRIINQNSRNWPASKSSCVTTKAVPIAEHSRSSRNFLDSKHFVCLSCPMWKPTGRIFKTVGLRWVPTGKIFASSITKVDNEPTNGSYDDITNHNECKQTLDVSAGFKEFLTDEQEMTFDHNSSELKLHDHSNEQSSSKLVPNVVPPANKIDTSRQELEFLFHHHITMLRSTFLRYDGDKCDKGRMPSKIELELEQSQQCVNNVVLSILNPNEFNLWKIRIKQYFLMTDYSLWEVILNGDSPVPTRVVEGVLQPVTPTTAEQSQSTSHRLNNKDLKQIDVDDLKEMDLRWQMAMLTMRARRFLQKTGRNLGTNGPTSIGFDMSKAECFNCHRKGHFARECRSPKDSRSYDWSYQAEEEPTNYALMAFSSSSSFSDNETGLESVKARLLVYKQNESVFKENIKLLNIKVQLRDTALVTLRQKLEKAKQERDDLKLKLEKFQTSSKNLTELLASQTSKKTGLGYNSQVFTNAMFDCDNYYSLESDCESWPPSSLYDRLVLLSLNKPCLTQLDLLHLSLRTRHSVQPIETTVLATTPAPASPKSPSSGKGRNRKACFVCKSMDHLIKDCDYHTKKMTQPTLRNYAHRGNHKQYAPLTHTNPQQHMLPNAALTQSKPVFDTAVRPVSAAVPKINVTRPRYAHQVITKSKSPIRRHITHSPSSKISNSPPRVTAVHALVVSAAQGMQGKWGNPQHALKDKGVINSGCSRHITKNMSYISDFEELNGGYVAFGGNPKGGKITGKGKIKTEKAGEEVDQQYVLFPVWSSGSTNPQNNDEDTAFDGKEHDFDAKKHESEVNVSLSSSAKSRKQDDKTKKEAKGKSYVESVTGYRDLNAKFEDCSKNSSNDVNAVGSIVPTVGKNSLNSTNTFSDAGPSNTNVSPTHGKSSFIDASQLPDDPDMLKLKDITYFDDEDVVGAEADFNNLESSIPVSPIPTTRIHKDHHVSQIIGDLSSTTQTRSMTRAVKDQGFEDPDHPNKVYKVVKALYDLHQAPRACQDKYVAEILRKFGLTEGKSASTPIDTEKPLLKDPDDEDCKKQTVIATSSIEAEYVAAASCCAQVLWIQNQLLDYSYIKYALTVNPNIYVSCIKQFWNIVAIKQSNDVTRLQALVDKKKVVVTEAAIREVLRLDDAEGVDCLPNEEIFTELARMGYEKPSTKLTFYKAFFSSHSAMASAVICLSTGRKFNFSKYIFDILVRNVDSTSKFYMYPRFIQLLIRKQLGKGFSGVEIPLFEGMLLEGVIEEGALDACVALTRRVEHLEYDKVAQALEITKLKRRVKKLEKGNRVKVLKLQRLKKVGTSQRIDTSEDTVMDDASNQGRMIDDLDKDDAVSISLLSSACNFLAYSSSISTCCFFFRGLGSFTIIPLPLSLDLVSACMIEDVVDSSSGEVVDVVTTAKLIIEVVTAASETVIVASTIISAVEPQVPAATIIVAPVRVAAASTRRRKGVVIRDPKEESTTSSIIPADTKSKDKGKGIMDVAINHVKQKAKEDPTVQRYQAMKRKPLTEAQARRNMIMYLKNVAGFRLDYFKGMSYDDIRLIFEVKFNSNVDFLIKTKEQMEEEESRAIQSINETLAKKAAKRRKLNEEVEDLKRHLDIVPDEDGDVYTEATPLARKTRWTGTSLKESEDCTWSSKELSAAKQKLMLLDSATEGRINAAES</sequence>
<feature type="compositionally biased region" description="Polar residues" evidence="3">
    <location>
        <begin position="337"/>
        <end position="359"/>
    </location>
</feature>
<feature type="compositionally biased region" description="Polar residues" evidence="3">
    <location>
        <begin position="1225"/>
        <end position="1242"/>
    </location>
</feature>
<dbReference type="InterPro" id="IPR054722">
    <property type="entry name" value="PolX-like_BBD"/>
</dbReference>
<dbReference type="Gene3D" id="4.10.60.10">
    <property type="entry name" value="Zinc finger, CCHC-type"/>
    <property type="match status" value="1"/>
</dbReference>
<gene>
    <name evidence="5" type="ORF">Tci_016959</name>
</gene>
<feature type="domain" description="CCHC-type" evidence="4">
    <location>
        <begin position="689"/>
        <end position="704"/>
    </location>
</feature>
<feature type="region of interest" description="Disordered" evidence="3">
    <location>
        <begin position="1121"/>
        <end position="1140"/>
    </location>
</feature>
<feature type="coiled-coil region" evidence="2">
    <location>
        <begin position="1910"/>
        <end position="1948"/>
    </location>
</feature>
<keyword evidence="1" id="KW-0863">Zinc-finger</keyword>
<dbReference type="SMART" id="SM00343">
    <property type="entry name" value="ZnF_C2HC"/>
    <property type="match status" value="2"/>
</dbReference>
<dbReference type="PROSITE" id="PS50158">
    <property type="entry name" value="ZF_CCHC"/>
    <property type="match status" value="1"/>
</dbReference>
<dbReference type="InterPro" id="IPR001878">
    <property type="entry name" value="Znf_CCHC"/>
</dbReference>
<proteinExistence type="predicted"/>
<dbReference type="EMBL" id="BKCJ010001921">
    <property type="protein sequence ID" value="GEU44981.1"/>
    <property type="molecule type" value="Genomic_DNA"/>
</dbReference>
<organism evidence="5">
    <name type="scientific">Tanacetum cinerariifolium</name>
    <name type="common">Dalmatian daisy</name>
    <name type="synonym">Chrysanthemum cinerariifolium</name>
    <dbReference type="NCBI Taxonomy" id="118510"/>
    <lineage>
        <taxon>Eukaryota</taxon>
        <taxon>Viridiplantae</taxon>
        <taxon>Streptophyta</taxon>
        <taxon>Embryophyta</taxon>
        <taxon>Tracheophyta</taxon>
        <taxon>Spermatophyta</taxon>
        <taxon>Magnoliopsida</taxon>
        <taxon>eudicotyledons</taxon>
        <taxon>Gunneridae</taxon>
        <taxon>Pentapetalae</taxon>
        <taxon>asterids</taxon>
        <taxon>campanulids</taxon>
        <taxon>Asterales</taxon>
        <taxon>Asteraceae</taxon>
        <taxon>Asteroideae</taxon>
        <taxon>Anthemideae</taxon>
        <taxon>Anthemidinae</taxon>
        <taxon>Tanacetum</taxon>
    </lineage>
</organism>
<feature type="compositionally biased region" description="Polar residues" evidence="3">
    <location>
        <begin position="367"/>
        <end position="379"/>
    </location>
</feature>
<dbReference type="SUPFAM" id="SSF57756">
    <property type="entry name" value="Retrovirus zinc finger-like domains"/>
    <property type="match status" value="1"/>
</dbReference>
<feature type="compositionally biased region" description="Basic and acidic residues" evidence="3">
    <location>
        <begin position="288"/>
        <end position="297"/>
    </location>
</feature>
<evidence type="ECO:0000256" key="2">
    <source>
        <dbReference type="SAM" id="Coils"/>
    </source>
</evidence>
<feature type="region of interest" description="Disordered" evidence="3">
    <location>
        <begin position="282"/>
        <end position="320"/>
    </location>
</feature>
<protein>
    <submittedName>
        <fullName evidence="5">Ribonuclease H-like domain-containing protein</fullName>
    </submittedName>
</protein>
<evidence type="ECO:0000259" key="4">
    <source>
        <dbReference type="PROSITE" id="PS50158"/>
    </source>
</evidence>
<comment type="caution">
    <text evidence="5">The sequence shown here is derived from an EMBL/GenBank/DDBJ whole genome shotgun (WGS) entry which is preliminary data.</text>
</comment>
<feature type="compositionally biased region" description="Polar residues" evidence="3">
    <location>
        <begin position="304"/>
        <end position="320"/>
    </location>
</feature>
<feature type="region of interest" description="Disordered" evidence="3">
    <location>
        <begin position="333"/>
        <end position="379"/>
    </location>
</feature>
<name>A0A6L2K6E6_TANCI</name>
<dbReference type="InterPro" id="IPR036875">
    <property type="entry name" value="Znf_CCHC_sf"/>
</dbReference>
<evidence type="ECO:0000256" key="1">
    <source>
        <dbReference type="PROSITE-ProRule" id="PRU00047"/>
    </source>
</evidence>
<keyword evidence="1" id="KW-0862">Zinc</keyword>
<feature type="region of interest" description="Disordered" evidence="3">
    <location>
        <begin position="46"/>
        <end position="80"/>
    </location>
</feature>
<feature type="compositionally biased region" description="Basic and acidic residues" evidence="3">
    <location>
        <begin position="65"/>
        <end position="80"/>
    </location>
</feature>
<keyword evidence="2" id="KW-0175">Coiled coil</keyword>
<accession>A0A6L2K6E6</accession>
<dbReference type="Pfam" id="PF22936">
    <property type="entry name" value="Pol_BBD"/>
    <property type="match status" value="1"/>
</dbReference>
<feature type="compositionally biased region" description="Basic and acidic residues" evidence="3">
    <location>
        <begin position="1165"/>
        <end position="1179"/>
    </location>
</feature>
<keyword evidence="1" id="KW-0479">Metal-binding</keyword>
<feature type="coiled-coil region" evidence="2">
    <location>
        <begin position="777"/>
        <end position="804"/>
    </location>
</feature>
<feature type="coiled-coil region" evidence="2">
    <location>
        <begin position="145"/>
        <end position="172"/>
    </location>
</feature>
<evidence type="ECO:0000256" key="3">
    <source>
        <dbReference type="SAM" id="MobiDB-lite"/>
    </source>
</evidence>
<feature type="region of interest" description="Disordered" evidence="3">
    <location>
        <begin position="231"/>
        <end position="263"/>
    </location>
</feature>
<dbReference type="GO" id="GO:0008270">
    <property type="term" value="F:zinc ion binding"/>
    <property type="evidence" value="ECO:0007669"/>
    <property type="project" value="UniProtKB-KW"/>
</dbReference>
<feature type="region of interest" description="Disordered" evidence="3">
    <location>
        <begin position="1225"/>
        <end position="1250"/>
    </location>
</feature>
<reference evidence="5" key="1">
    <citation type="journal article" date="2019" name="Sci. Rep.">
        <title>Draft genome of Tanacetum cinerariifolium, the natural source of mosquito coil.</title>
        <authorList>
            <person name="Yamashiro T."/>
            <person name="Shiraishi A."/>
            <person name="Satake H."/>
            <person name="Nakayama K."/>
        </authorList>
    </citation>
    <scope>NUCLEOTIDE SEQUENCE</scope>
</reference>
<feature type="non-terminal residue" evidence="5">
    <location>
        <position position="2013"/>
    </location>
</feature>
<feature type="region of interest" description="Disordered" evidence="3">
    <location>
        <begin position="1006"/>
        <end position="1027"/>
    </location>
</feature>
<evidence type="ECO:0000313" key="5">
    <source>
        <dbReference type="EMBL" id="GEU44981.1"/>
    </source>
</evidence>
<feature type="compositionally biased region" description="Polar residues" evidence="3">
    <location>
        <begin position="1016"/>
        <end position="1027"/>
    </location>
</feature>
<feature type="region of interest" description="Disordered" evidence="3">
    <location>
        <begin position="1145"/>
        <end position="1179"/>
    </location>
</feature>
<dbReference type="GO" id="GO:0003676">
    <property type="term" value="F:nucleic acid binding"/>
    <property type="evidence" value="ECO:0007669"/>
    <property type="project" value="InterPro"/>
</dbReference>